<dbReference type="SUPFAM" id="SSF50916">
    <property type="entry name" value="Rap30/74 interaction domains"/>
    <property type="match status" value="1"/>
</dbReference>
<feature type="signal peptide" evidence="8">
    <location>
        <begin position="1"/>
        <end position="24"/>
    </location>
</feature>
<organism evidence="9 10">
    <name type="scientific">Puccinia striiformis</name>
    <dbReference type="NCBI Taxonomy" id="27350"/>
    <lineage>
        <taxon>Eukaryota</taxon>
        <taxon>Fungi</taxon>
        <taxon>Dikarya</taxon>
        <taxon>Basidiomycota</taxon>
        <taxon>Pucciniomycotina</taxon>
        <taxon>Pucciniomycetes</taxon>
        <taxon>Pucciniales</taxon>
        <taxon>Pucciniaceae</taxon>
        <taxon>Puccinia</taxon>
    </lineage>
</organism>
<proteinExistence type="inferred from homology"/>
<feature type="region of interest" description="Disordered" evidence="7">
    <location>
        <begin position="1315"/>
        <end position="1346"/>
    </location>
</feature>
<dbReference type="VEuPathDB" id="FungiDB:PSHT_13347"/>
<evidence type="ECO:0000256" key="1">
    <source>
        <dbReference type="ARBA" id="ARBA00004123"/>
    </source>
</evidence>
<evidence type="ECO:0000256" key="3">
    <source>
        <dbReference type="ARBA" id="ARBA00023015"/>
    </source>
</evidence>
<comment type="caution">
    <text evidence="9">The sequence shown here is derived from an EMBL/GenBank/DDBJ whole genome shotgun (WGS) entry which is preliminary data.</text>
</comment>
<evidence type="ECO:0000256" key="4">
    <source>
        <dbReference type="ARBA" id="ARBA00023125"/>
    </source>
</evidence>
<keyword evidence="3" id="KW-0805">Transcription regulation</keyword>
<dbReference type="PANTHER" id="PTHR13011">
    <property type="entry name" value="TFIIF-ALPHA"/>
    <property type="match status" value="1"/>
</dbReference>
<protein>
    <submittedName>
        <fullName evidence="9">Uncharacterized protein</fullName>
    </submittedName>
</protein>
<dbReference type="VEuPathDB" id="FungiDB:PSTT_14592"/>
<evidence type="ECO:0000313" key="10">
    <source>
        <dbReference type="Proteomes" id="UP000239156"/>
    </source>
</evidence>
<feature type="region of interest" description="Disordered" evidence="7">
    <location>
        <begin position="147"/>
        <end position="173"/>
    </location>
</feature>
<sequence>HTIMKNRWLVFLFITTWEIRTGWSVKSIDLFPTSQIEDHESLRWKSHEMTPDHPTEPASPVRLDLSLSPSSSRSAFSAYSRESQPFFIPIFSAHHGNLNPITELDLMPGNPQPDPVLLRSSITTSPQREIDFLGEWVSNKRALDSNEIPSDHNRWWTNEARPSSSSDHHSLQNSVPQLDLSLALDHHPGPSSKKQKVTSQVTGAMHGWGFPVMKAHHSDPGAQFDLGLALDDSRAAQKSTQSNFDQGPERTAMSGPDVSPTRDQANKPSHSPEPADQLDLSSSGVATKKRKITSSEPEAGSQTSMIPNQYEEPGGNSLSSGNQIDPPGLVASASSKQNQPISPPGAPEGEPEIRSETTAPLENDAPPTESSSLAAAVPSSSPEPQPRLKRTGQQFLAVEENCLSDTIDTTKTAELKALLKSQGRELLRAKKVSAIKAKQKAGIENLSKKRKYKLVNQEPKDTTDTTSKLKGKAKMISTGKGGPVEGVQVKRGRGRPKLLEKKRLKVSPIQAYAEEEIKLAVHSPHTHKIWAWIFVATTVLMEERHQDLRFEQDTSTAQFALKLGSEIDQLIQKGHHHQEHYPEITKLELQENASNFAEFLFVIHLRLLQSWATKSSKVYIEEHESLEEWLLELLRKDLIIKRWILFMKIQTPLSILKIIHNRYSMISKKSDKLMYRVIKKHHFGDAFMGVTSESQLKMTKTIVTLLAAYYRSTNPKKWNALFTDGTPNPALSSEHEKDRYSKEFIEAMELLPWKEKLGKIDEKTLRSVRLSMRVSPNDKREEWVLPFQEEKPAVVDDEVWAAISLIDRGEREVIKADQLAITLAQDRYKPSLNPSLSPSLKSYVSNEDRLDRVEELVEAFGYHTTDPEYIEEQNHLQDVLFGILNQPKNQEKVYRSSSKDKKTDSNNSNDDQEQEIGNLIFTGLRCKDIQAIIAPTYESDERVSRYEILMTESAVRLISHHYKQKNCMKWFNIFNNQDGFMLGFEKLAKRLRAKNSYHNFILNSFYPARRIQILPWKNNLFTTTNQKMLIIFFCKNQRSKMKPTTQNQGAGPMETDPPPSTTTTTEAKYVSYTLLAAHDPKLKYNILKFAPSSNRKVEIDSFVQPIKLNRKDPWAIRKKAEEEKKRAAELSINENSSLKTDEDDTKLNNDDNQMKIDPENIPKPTRDESVIGPAPASQPKKTQPFQKKTKQVFIAADQAARMLKKEEYQSWLLEDGSNNGERWVGRYESAGAGTGASSNSASSSTSNNNDASNYVLFRMDPSGEAFQVIPCHRFYRFTQRPNYDTLGADEAEAAYEKMQKPTTKEDVGRWFMRRRGANPTSNQSSSSTPLTNQNSQNSFKVEQDSKPASFFDQSKVSFGTSNQFRSQVEIPSFINGRRNKFTAVTGSSNARLDDDEDRKPNFGQDGDFDEVDYDEQFDDDEEGAGNLNDEAMEEDELKELAEKMKREMLAAGKAGDDEREKEDVDMVKDDLFGEREDLTKEGKAVKKLLMRKGEDNVYDSDDEVRNPYASEEDESDFEEVVPPPPNGTNPTDAKEPGSRSGTPVPGGSQATTKGTNTKGSSSNLKGDKPQSRPHSRSGTPSLPAHSRANSATQPSSVGPANRSRATSPHISASQPISSSNGPHSRAVSPVFSSLKPSSPNPSSPSTTTTTGKRKQHPNGATASKEKKLNSGPTPINSRTSSNSVNQDQGTGLITQEQVINLFKARSPLTTKELLLHFKLRLKEESNKTLLFAIIRQVANMANGHLVLKDGL</sequence>
<feature type="region of interest" description="Disordered" evidence="7">
    <location>
        <begin position="234"/>
        <end position="390"/>
    </location>
</feature>
<feature type="region of interest" description="Disordered" evidence="7">
    <location>
        <begin position="1126"/>
        <end position="1188"/>
    </location>
</feature>
<reference evidence="9" key="1">
    <citation type="submission" date="2017-12" db="EMBL/GenBank/DDBJ databases">
        <title>Gene loss provides genomic basis for host adaptation in cereal stripe rust fungi.</title>
        <authorList>
            <person name="Xia C."/>
        </authorList>
    </citation>
    <scope>NUCLEOTIDE SEQUENCE [LARGE SCALE GENOMIC DNA]</scope>
    <source>
        <strain evidence="9">93-210</strain>
    </source>
</reference>
<evidence type="ECO:0000256" key="6">
    <source>
        <dbReference type="ARBA" id="ARBA00023242"/>
    </source>
</evidence>
<keyword evidence="4" id="KW-0238">DNA-binding</keyword>
<dbReference type="GO" id="GO:0006367">
    <property type="term" value="P:transcription initiation at RNA polymerase II promoter"/>
    <property type="evidence" value="ECO:0007669"/>
    <property type="project" value="InterPro"/>
</dbReference>
<feature type="compositionally biased region" description="Polar residues" evidence="7">
    <location>
        <begin position="236"/>
        <end position="245"/>
    </location>
</feature>
<dbReference type="PANTHER" id="PTHR13011:SF0">
    <property type="entry name" value="GENERAL TRANSCRIPTION FACTOR IIF SUBUNIT 1"/>
    <property type="match status" value="1"/>
</dbReference>
<feature type="region of interest" description="Disordered" evidence="7">
    <location>
        <begin position="456"/>
        <end position="489"/>
    </location>
</feature>
<feature type="compositionally biased region" description="Polar residues" evidence="7">
    <location>
        <begin position="1587"/>
        <end position="1622"/>
    </location>
</feature>
<feature type="region of interest" description="Disordered" evidence="7">
    <location>
        <begin position="1041"/>
        <end position="1064"/>
    </location>
</feature>
<keyword evidence="8" id="KW-0732">Signal</keyword>
<evidence type="ECO:0000256" key="2">
    <source>
        <dbReference type="ARBA" id="ARBA00005249"/>
    </source>
</evidence>
<dbReference type="GO" id="GO:0016251">
    <property type="term" value="F:RNA polymerase II general transcription initiation factor activity"/>
    <property type="evidence" value="ECO:0007669"/>
    <property type="project" value="TreeGrafter"/>
</dbReference>
<dbReference type="InterPro" id="IPR011039">
    <property type="entry name" value="TFIIF_interaction"/>
</dbReference>
<feature type="compositionally biased region" description="Low complexity" evidence="7">
    <location>
        <begin position="370"/>
        <end position="382"/>
    </location>
</feature>
<evidence type="ECO:0000256" key="5">
    <source>
        <dbReference type="ARBA" id="ARBA00023163"/>
    </source>
</evidence>
<evidence type="ECO:0000256" key="8">
    <source>
        <dbReference type="SAM" id="SignalP"/>
    </source>
</evidence>
<gene>
    <name evidence="9" type="ORF">PSTT_14592</name>
</gene>
<feature type="region of interest" description="Disordered" evidence="7">
    <location>
        <begin position="892"/>
        <end position="914"/>
    </location>
</feature>
<feature type="compositionally biased region" description="Basic and acidic residues" evidence="7">
    <location>
        <begin position="892"/>
        <end position="904"/>
    </location>
</feature>
<feature type="compositionally biased region" description="Basic and acidic residues" evidence="7">
    <location>
        <begin position="1145"/>
        <end position="1169"/>
    </location>
</feature>
<name>A0A2S4ULK3_9BASI</name>
<keyword evidence="6" id="KW-0539">Nucleus</keyword>
<evidence type="ECO:0000256" key="7">
    <source>
        <dbReference type="SAM" id="MobiDB-lite"/>
    </source>
</evidence>
<feature type="region of interest" description="Disordered" evidence="7">
    <location>
        <begin position="1385"/>
        <end position="1688"/>
    </location>
</feature>
<dbReference type="EMBL" id="PKSL01000234">
    <property type="protein sequence ID" value="POV98183.1"/>
    <property type="molecule type" value="Genomic_DNA"/>
</dbReference>
<dbReference type="GO" id="GO:0032968">
    <property type="term" value="P:positive regulation of transcription elongation by RNA polymerase II"/>
    <property type="evidence" value="ECO:0007669"/>
    <property type="project" value="InterPro"/>
</dbReference>
<feature type="compositionally biased region" description="Low complexity" evidence="7">
    <location>
        <begin position="1551"/>
        <end position="1563"/>
    </location>
</feature>
<evidence type="ECO:0000313" key="9">
    <source>
        <dbReference type="EMBL" id="POV98183.1"/>
    </source>
</evidence>
<dbReference type="GO" id="GO:0003677">
    <property type="term" value="F:DNA binding"/>
    <property type="evidence" value="ECO:0007669"/>
    <property type="project" value="UniProtKB-KW"/>
</dbReference>
<feature type="compositionally biased region" description="Acidic residues" evidence="7">
    <location>
        <begin position="1406"/>
        <end position="1423"/>
    </location>
</feature>
<comment type="subcellular location">
    <subcellularLocation>
        <location evidence="1">Nucleus</location>
    </subcellularLocation>
</comment>
<feature type="compositionally biased region" description="Low complexity" evidence="7">
    <location>
        <begin position="1318"/>
        <end position="1338"/>
    </location>
</feature>
<feature type="compositionally biased region" description="Polar residues" evidence="7">
    <location>
        <begin position="1670"/>
        <end position="1688"/>
    </location>
</feature>
<feature type="compositionally biased region" description="Polar residues" evidence="7">
    <location>
        <begin position="294"/>
        <end position="307"/>
    </location>
</feature>
<dbReference type="Pfam" id="PF05793">
    <property type="entry name" value="TFIIF_alpha"/>
    <property type="match status" value="1"/>
</dbReference>
<comment type="similarity">
    <text evidence="2">Belongs to the TFIIF alpha subunit family.</text>
</comment>
<dbReference type="GO" id="GO:0005674">
    <property type="term" value="C:transcription factor TFIIF complex"/>
    <property type="evidence" value="ECO:0007669"/>
    <property type="project" value="TreeGrafter"/>
</dbReference>
<feature type="non-terminal residue" evidence="9">
    <location>
        <position position="1"/>
    </location>
</feature>
<dbReference type="Proteomes" id="UP000239156">
    <property type="component" value="Unassembled WGS sequence"/>
</dbReference>
<feature type="chain" id="PRO_5015720283" evidence="8">
    <location>
        <begin position="25"/>
        <end position="1751"/>
    </location>
</feature>
<keyword evidence="10" id="KW-1185">Reference proteome</keyword>
<dbReference type="InterPro" id="IPR008851">
    <property type="entry name" value="TFIIF-alpha"/>
</dbReference>
<dbReference type="GO" id="GO:0001096">
    <property type="term" value="F:TFIIF-class transcription factor complex binding"/>
    <property type="evidence" value="ECO:0007669"/>
    <property type="project" value="TreeGrafter"/>
</dbReference>
<accession>A0A2S4ULK3</accession>
<keyword evidence="5" id="KW-0804">Transcription</keyword>
<feature type="compositionally biased region" description="Basic and acidic residues" evidence="7">
    <location>
        <begin position="1438"/>
        <end position="1484"/>
    </location>
</feature>
<feature type="compositionally biased region" description="Acidic residues" evidence="7">
    <location>
        <begin position="1510"/>
        <end position="1519"/>
    </location>
</feature>